<evidence type="ECO:0000256" key="1">
    <source>
        <dbReference type="SAM" id="SignalP"/>
    </source>
</evidence>
<dbReference type="SUPFAM" id="SSF50998">
    <property type="entry name" value="Quinoprotein alcohol dehydrogenase-like"/>
    <property type="match status" value="1"/>
</dbReference>
<name>A0A081N6E5_9GAMM</name>
<dbReference type="RefSeq" id="WP_034841793.1">
    <property type="nucleotide sequence ID" value="NZ_JOKH01000008.1"/>
</dbReference>
<accession>A0A081N6E5</accession>
<dbReference type="eggNOG" id="COG4257">
    <property type="taxonomic scope" value="Bacteria"/>
</dbReference>
<reference evidence="2 3" key="1">
    <citation type="submission" date="2014-06" db="EMBL/GenBank/DDBJ databases">
        <title>Whole Genome Sequences of Three Symbiotic Endozoicomonas Bacteria.</title>
        <authorList>
            <person name="Neave M.J."/>
            <person name="Apprill A."/>
            <person name="Voolstra C.R."/>
        </authorList>
    </citation>
    <scope>NUCLEOTIDE SEQUENCE [LARGE SCALE GENOMIC DNA]</scope>
    <source>
        <strain evidence="2 3">DSM 25634</strain>
    </source>
</reference>
<dbReference type="InterPro" id="IPR015943">
    <property type="entry name" value="WD40/YVTN_repeat-like_dom_sf"/>
</dbReference>
<dbReference type="EMBL" id="JOKH01000008">
    <property type="protein sequence ID" value="KEQ14018.1"/>
    <property type="molecule type" value="Genomic_DNA"/>
</dbReference>
<gene>
    <name evidence="2" type="ORF">GZ78_25600</name>
</gene>
<protein>
    <submittedName>
        <fullName evidence="2">Uncharacterized protein</fullName>
    </submittedName>
</protein>
<dbReference type="AlphaFoldDB" id="A0A081N6E5"/>
<dbReference type="Gene3D" id="2.130.10.10">
    <property type="entry name" value="YVTN repeat-like/Quinoprotein amine dehydrogenase"/>
    <property type="match status" value="1"/>
</dbReference>
<feature type="signal peptide" evidence="1">
    <location>
        <begin position="1"/>
        <end position="23"/>
    </location>
</feature>
<proteinExistence type="predicted"/>
<keyword evidence="3" id="KW-1185">Reference proteome</keyword>
<keyword evidence="1" id="KW-0732">Signal</keyword>
<dbReference type="OrthoDB" id="3276947at2"/>
<sequence>MKIAPNLLHTLTLSTLLATQAYAAGPRPPVNPSIGLDGSAAMHSDSAASDTTYLPGTGNGNFKSELINLNGVCATVVLTRDGFPISICTDYSTLSPVVSIIDPDEHTVIDRLIIGDGSVMGGIYAYINQLDQVVIADGTSALLILNTKDEEGNWALSNERRINLSPYIPKGEAINAVNPAADGSIWFVTDQGLVGRFDPEIYKVDTHRLKRGETVNNSFANSGDGKVAVATNNAVYLLEYKKKIKEIWRQKYDSGSHRKPGKLSHGTGSSPTFFGPIKGTEYLTIADNADSGDNLLIFNTENKKSPLVCKVELPSNEVFGSENSPIGVGNSVILTSSYGYPFPIEDTLPPAIPATAPLGKGMYRVDVVSGNKKSKGNQCELIWSNPVQSSAVPKLSVSDDYIYTFERIDEQYYYTVIDFLSGETVKKEKIGSGFMYDTQQLAGNMGFKQTFWQGSNAGIIKISPEQKR</sequence>
<dbReference type="Proteomes" id="UP000028073">
    <property type="component" value="Unassembled WGS sequence"/>
</dbReference>
<dbReference type="STRING" id="1137799.GZ78_25600"/>
<evidence type="ECO:0000313" key="3">
    <source>
        <dbReference type="Proteomes" id="UP000028073"/>
    </source>
</evidence>
<feature type="chain" id="PRO_5001760564" evidence="1">
    <location>
        <begin position="24"/>
        <end position="468"/>
    </location>
</feature>
<evidence type="ECO:0000313" key="2">
    <source>
        <dbReference type="EMBL" id="KEQ14018.1"/>
    </source>
</evidence>
<comment type="caution">
    <text evidence="2">The sequence shown here is derived from an EMBL/GenBank/DDBJ whole genome shotgun (WGS) entry which is preliminary data.</text>
</comment>
<dbReference type="InterPro" id="IPR011047">
    <property type="entry name" value="Quinoprotein_ADH-like_sf"/>
</dbReference>
<organism evidence="2 3">
    <name type="scientific">Endozoicomonas numazuensis</name>
    <dbReference type="NCBI Taxonomy" id="1137799"/>
    <lineage>
        <taxon>Bacteria</taxon>
        <taxon>Pseudomonadati</taxon>
        <taxon>Pseudomonadota</taxon>
        <taxon>Gammaproteobacteria</taxon>
        <taxon>Oceanospirillales</taxon>
        <taxon>Endozoicomonadaceae</taxon>
        <taxon>Endozoicomonas</taxon>
    </lineage>
</organism>